<proteinExistence type="predicted"/>
<organism evidence="2 3">
    <name type="scientific">Legionella santicrucis</name>
    <dbReference type="NCBI Taxonomy" id="45074"/>
    <lineage>
        <taxon>Bacteria</taxon>
        <taxon>Pseudomonadati</taxon>
        <taxon>Pseudomonadota</taxon>
        <taxon>Gammaproteobacteria</taxon>
        <taxon>Legionellales</taxon>
        <taxon>Legionellaceae</taxon>
        <taxon>Legionella</taxon>
    </lineage>
</organism>
<accession>A0A0W0ZBN4</accession>
<dbReference type="OrthoDB" id="5635824at2"/>
<gene>
    <name evidence="2" type="ORF">Lsan_0432</name>
</gene>
<name>A0A0W0ZBN4_9GAMM</name>
<keyword evidence="3" id="KW-1185">Reference proteome</keyword>
<keyword evidence="1" id="KW-0812">Transmembrane</keyword>
<comment type="caution">
    <text evidence="2">The sequence shown here is derived from an EMBL/GenBank/DDBJ whole genome shotgun (WGS) entry which is preliminary data.</text>
</comment>
<evidence type="ECO:0000313" key="2">
    <source>
        <dbReference type="EMBL" id="KTD66487.1"/>
    </source>
</evidence>
<feature type="transmembrane region" description="Helical" evidence="1">
    <location>
        <begin position="7"/>
        <end position="29"/>
    </location>
</feature>
<keyword evidence="1" id="KW-0472">Membrane</keyword>
<protein>
    <submittedName>
        <fullName evidence="2">Uncharacterized protein</fullName>
    </submittedName>
</protein>
<dbReference type="Proteomes" id="UP000054703">
    <property type="component" value="Unassembled WGS sequence"/>
</dbReference>
<feature type="transmembrane region" description="Helical" evidence="1">
    <location>
        <begin position="49"/>
        <end position="65"/>
    </location>
</feature>
<evidence type="ECO:0000256" key="1">
    <source>
        <dbReference type="SAM" id="Phobius"/>
    </source>
</evidence>
<sequence>MSIGLDNWLVVVYLSGGLVTVINSIRYLLNINRLKTNSNLNRLFQRSDMSLYLIIKPILWPYFFVTEKSPTERLSELFFKHYGDEGHIYFGNQGIKNFLNDLVKGKERYKDYSIKSMCWSIDKGSQEWLSYKKVFGDELNAQIIYTKIEDTYLLSVTWTTDNTPQPVTSVSRFKLDRCARLKESEFKTRIKQINAAEANRLCYEIELKAD</sequence>
<evidence type="ECO:0000313" key="3">
    <source>
        <dbReference type="Proteomes" id="UP000054703"/>
    </source>
</evidence>
<dbReference type="EMBL" id="LNYU01000009">
    <property type="protein sequence ID" value="KTD66487.1"/>
    <property type="molecule type" value="Genomic_DNA"/>
</dbReference>
<dbReference type="AlphaFoldDB" id="A0A0W0ZBN4"/>
<dbReference type="PATRIC" id="fig|45074.5.peg.458"/>
<reference evidence="2 3" key="1">
    <citation type="submission" date="2015-11" db="EMBL/GenBank/DDBJ databases">
        <title>Genomic analysis of 38 Legionella species identifies large and diverse effector repertoires.</title>
        <authorList>
            <person name="Burstein D."/>
            <person name="Amaro F."/>
            <person name="Zusman T."/>
            <person name="Lifshitz Z."/>
            <person name="Cohen O."/>
            <person name="Gilbert J.A."/>
            <person name="Pupko T."/>
            <person name="Shuman H.A."/>
            <person name="Segal G."/>
        </authorList>
    </citation>
    <scope>NUCLEOTIDE SEQUENCE [LARGE SCALE GENOMIC DNA]</scope>
    <source>
        <strain evidence="2 3">SC-63-C7</strain>
    </source>
</reference>
<dbReference type="RefSeq" id="WP_058512905.1">
    <property type="nucleotide sequence ID" value="NZ_CAAAIH010000025.1"/>
</dbReference>
<keyword evidence="1" id="KW-1133">Transmembrane helix</keyword>